<sequence length="214" mass="22737">MPDTQDQVVLTAAELSYLIASSPSTTQLGSRAAEVVGLTSDERHEASVSAGFSSLIARGLAISDGNQVTLAPSTSAVSDALSQSQVNIQIGLVAAERADGAILFKSERVRLLLSPRRHRCFDLVGLDPRGDLPGQLLAITRDFLGRYRPGVVTIVVDTAGRGTPSDLGWTTVAADTDAQSWSVVFGREPSDIDRGVGEEQAVHRMRGRLQELLA</sequence>
<comment type="caution">
    <text evidence="1">The sequence shown here is derived from an EMBL/GenBank/DDBJ whole genome shotgun (WGS) entry which is preliminary data.</text>
</comment>
<proteinExistence type="predicted"/>
<accession>A0A8J3VKV2</accession>
<name>A0A8J3VKV2_9ACTN</name>
<keyword evidence="2" id="KW-1185">Reference proteome</keyword>
<dbReference type="Proteomes" id="UP000612899">
    <property type="component" value="Unassembled WGS sequence"/>
</dbReference>
<organism evidence="1 2">
    <name type="scientific">Rhizocola hellebori</name>
    <dbReference type="NCBI Taxonomy" id="1392758"/>
    <lineage>
        <taxon>Bacteria</taxon>
        <taxon>Bacillati</taxon>
        <taxon>Actinomycetota</taxon>
        <taxon>Actinomycetes</taxon>
        <taxon>Micromonosporales</taxon>
        <taxon>Micromonosporaceae</taxon>
        <taxon>Rhizocola</taxon>
    </lineage>
</organism>
<gene>
    <name evidence="1" type="ORF">Rhe02_75150</name>
</gene>
<dbReference type="AlphaFoldDB" id="A0A8J3VKV2"/>
<dbReference type="RefSeq" id="WP_203913184.1">
    <property type="nucleotide sequence ID" value="NZ_BONY01000068.1"/>
</dbReference>
<evidence type="ECO:0000313" key="2">
    <source>
        <dbReference type="Proteomes" id="UP000612899"/>
    </source>
</evidence>
<protein>
    <submittedName>
        <fullName evidence="1">Uncharacterized protein</fullName>
    </submittedName>
</protein>
<dbReference type="EMBL" id="BONY01000068">
    <property type="protein sequence ID" value="GIH09448.1"/>
    <property type="molecule type" value="Genomic_DNA"/>
</dbReference>
<reference evidence="1" key="1">
    <citation type="submission" date="2021-01" db="EMBL/GenBank/DDBJ databases">
        <title>Whole genome shotgun sequence of Rhizocola hellebori NBRC 109834.</title>
        <authorList>
            <person name="Komaki H."/>
            <person name="Tamura T."/>
        </authorList>
    </citation>
    <scope>NUCLEOTIDE SEQUENCE</scope>
    <source>
        <strain evidence="1">NBRC 109834</strain>
    </source>
</reference>
<evidence type="ECO:0000313" key="1">
    <source>
        <dbReference type="EMBL" id="GIH09448.1"/>
    </source>
</evidence>